<comment type="caution">
    <text evidence="1">The sequence shown here is derived from an EMBL/GenBank/DDBJ whole genome shotgun (WGS) entry which is preliminary data.</text>
</comment>
<organism evidence="1 2">
    <name type="scientific">Cesiribacter andamanensis AMV16</name>
    <dbReference type="NCBI Taxonomy" id="1279009"/>
    <lineage>
        <taxon>Bacteria</taxon>
        <taxon>Pseudomonadati</taxon>
        <taxon>Bacteroidota</taxon>
        <taxon>Cytophagia</taxon>
        <taxon>Cytophagales</taxon>
        <taxon>Cesiribacteraceae</taxon>
        <taxon>Cesiribacter</taxon>
    </lineage>
</organism>
<evidence type="ECO:0008006" key="3">
    <source>
        <dbReference type="Google" id="ProtNLM"/>
    </source>
</evidence>
<name>M7MYC1_9BACT</name>
<evidence type="ECO:0000313" key="1">
    <source>
        <dbReference type="EMBL" id="EMR01443.1"/>
    </source>
</evidence>
<dbReference type="EMBL" id="AODQ01000115">
    <property type="protein sequence ID" value="EMR01443.1"/>
    <property type="molecule type" value="Genomic_DNA"/>
</dbReference>
<dbReference type="STRING" id="1279009.ADICEAN_03429"/>
<gene>
    <name evidence="1" type="ORF">ADICEAN_03429</name>
</gene>
<dbReference type="Pfam" id="PF19515">
    <property type="entry name" value="DUF6048"/>
    <property type="match status" value="1"/>
</dbReference>
<protein>
    <recommendedName>
        <fullName evidence="3">Outer membrane protein beta-barrel domain-containing protein</fullName>
    </recommendedName>
</protein>
<evidence type="ECO:0000313" key="2">
    <source>
        <dbReference type="Proteomes" id="UP000011910"/>
    </source>
</evidence>
<dbReference type="RefSeq" id="WP_009196812.1">
    <property type="nucleotide sequence ID" value="NZ_AODQ01000115.1"/>
</dbReference>
<proteinExistence type="predicted"/>
<dbReference type="AlphaFoldDB" id="M7MYC1"/>
<dbReference type="InterPro" id="IPR046111">
    <property type="entry name" value="DUF6048"/>
</dbReference>
<dbReference type="OrthoDB" id="1082206at2"/>
<keyword evidence="2" id="KW-1185">Reference proteome</keyword>
<dbReference type="Proteomes" id="UP000011910">
    <property type="component" value="Unassembled WGS sequence"/>
</dbReference>
<accession>M7MYC1</accession>
<sequence length="231" mass="25686">MCLLALPLLSPAQRADTVIQNTPEQLSSAEGRFALQGLRLGLDVVPWISGLASPERTLYNLHMRLDAGRGDRLQYGASLNWLRSEAVLSSAITTYQHSGQSLSLGLYLNVIPTDPDHNLVTIGLGYGRSWFDETLSGVVEDPRGIYGDSEVNRSSTGLRSGWFSLSGGMQARIWKQLYTGYNLSLKLLPHFSEEEQLQIYEVPGYGRASAASSFEFSYYLLYRIPFSRSRP</sequence>
<reference evidence="1 2" key="1">
    <citation type="journal article" date="2013" name="Genome Announc.">
        <title>Draft Genome Sequence of Cesiribacter andamanensis Strain AMV16T, Isolated from a Soil Sample from a Mud Volcano in the Andaman Islands, India.</title>
        <authorList>
            <person name="Shivaji S."/>
            <person name="Ara S."/>
            <person name="Begum Z."/>
            <person name="Srinivas T.N."/>
            <person name="Singh A."/>
            <person name="Kumar Pinnaka A."/>
        </authorList>
    </citation>
    <scope>NUCLEOTIDE SEQUENCE [LARGE SCALE GENOMIC DNA]</scope>
    <source>
        <strain evidence="1 2">AMV16</strain>
    </source>
</reference>